<dbReference type="PROSITE" id="PS00061">
    <property type="entry name" value="ADH_SHORT"/>
    <property type="match status" value="1"/>
</dbReference>
<dbReference type="Gene3D" id="3.40.50.720">
    <property type="entry name" value="NAD(P)-binding Rossmann-like Domain"/>
    <property type="match status" value="1"/>
</dbReference>
<gene>
    <name evidence="5" type="ORF">GCM10012289_54780</name>
</gene>
<dbReference type="PANTHER" id="PTHR43490:SF99">
    <property type="entry name" value="SHORT-CHAIN DEHYDROGENASE_REDUCTASE"/>
    <property type="match status" value="1"/>
</dbReference>
<dbReference type="SUPFAM" id="SSF51735">
    <property type="entry name" value="NAD(P)-binding Rossmann-fold domains"/>
    <property type="match status" value="1"/>
</dbReference>
<dbReference type="PRINTS" id="PR00081">
    <property type="entry name" value="GDHRDH"/>
</dbReference>
<accession>A0A918DQ60</accession>
<protein>
    <submittedName>
        <fullName evidence="5">Short-chain dehydrogenase</fullName>
    </submittedName>
</protein>
<sequence>MTPGTQEFGEFVTVHAYILGNGTDPWVVPPVPASAGLSRATAYAAKVGAMTTTALITGANRGIGFQIARLLGEHGVTAIVGARDEERGRAAAERLGQPYVRLDVTDETSVRAAAKWIEREYGALDILVNNAGIMGRSDEPDGVSRADALREVYEINVFGVVTVTDTLLPLLRRAPAARIVNLSSGLGSLADSLDPDSRFYGQDYLAYNSSKTALNMVTVVYANELRDTPIKVNAADPGYCATDMTDHNGYRTAEQGAAIAVRLATLGADGPTGAFLQDEGPVRW</sequence>
<evidence type="ECO:0000313" key="6">
    <source>
        <dbReference type="Proteomes" id="UP000646523"/>
    </source>
</evidence>
<dbReference type="InterPro" id="IPR002347">
    <property type="entry name" value="SDR_fam"/>
</dbReference>
<proteinExistence type="inferred from homology"/>
<dbReference type="InterPro" id="IPR020904">
    <property type="entry name" value="Sc_DH/Rdtase_CS"/>
</dbReference>
<keyword evidence="2" id="KW-0521">NADP</keyword>
<evidence type="ECO:0000313" key="5">
    <source>
        <dbReference type="EMBL" id="GGO76741.1"/>
    </source>
</evidence>
<dbReference type="PRINTS" id="PR00080">
    <property type="entry name" value="SDRFAMILY"/>
</dbReference>
<keyword evidence="3" id="KW-0560">Oxidoreductase</keyword>
<dbReference type="EMBL" id="BMNH01000020">
    <property type="protein sequence ID" value="GGO76741.1"/>
    <property type="molecule type" value="Genomic_DNA"/>
</dbReference>
<dbReference type="Proteomes" id="UP000646523">
    <property type="component" value="Unassembled WGS sequence"/>
</dbReference>
<evidence type="ECO:0000256" key="1">
    <source>
        <dbReference type="ARBA" id="ARBA00006484"/>
    </source>
</evidence>
<organism evidence="5 6">
    <name type="scientific">Nonomuraea cavernae</name>
    <dbReference type="NCBI Taxonomy" id="2045107"/>
    <lineage>
        <taxon>Bacteria</taxon>
        <taxon>Bacillati</taxon>
        <taxon>Actinomycetota</taxon>
        <taxon>Actinomycetes</taxon>
        <taxon>Streptosporangiales</taxon>
        <taxon>Streptosporangiaceae</taxon>
        <taxon>Nonomuraea</taxon>
    </lineage>
</organism>
<dbReference type="AlphaFoldDB" id="A0A918DQ60"/>
<comment type="similarity">
    <text evidence="1 4">Belongs to the short-chain dehydrogenases/reductases (SDR) family.</text>
</comment>
<keyword evidence="6" id="KW-1185">Reference proteome</keyword>
<dbReference type="InterPro" id="IPR036291">
    <property type="entry name" value="NAD(P)-bd_dom_sf"/>
</dbReference>
<reference evidence="5" key="1">
    <citation type="journal article" date="2014" name="Int. J. Syst. Evol. Microbiol.">
        <title>Complete genome sequence of Corynebacterium casei LMG S-19264T (=DSM 44701T), isolated from a smear-ripened cheese.</title>
        <authorList>
            <consortium name="US DOE Joint Genome Institute (JGI-PGF)"/>
            <person name="Walter F."/>
            <person name="Albersmeier A."/>
            <person name="Kalinowski J."/>
            <person name="Ruckert C."/>
        </authorList>
    </citation>
    <scope>NUCLEOTIDE SEQUENCE</scope>
    <source>
        <strain evidence="5">CGMCC 4.7368</strain>
    </source>
</reference>
<name>A0A918DQ60_9ACTN</name>
<comment type="caution">
    <text evidence="5">The sequence shown here is derived from an EMBL/GenBank/DDBJ whole genome shotgun (WGS) entry which is preliminary data.</text>
</comment>
<evidence type="ECO:0000256" key="4">
    <source>
        <dbReference type="RuleBase" id="RU000363"/>
    </source>
</evidence>
<dbReference type="Pfam" id="PF00106">
    <property type="entry name" value="adh_short"/>
    <property type="match status" value="1"/>
</dbReference>
<evidence type="ECO:0000256" key="3">
    <source>
        <dbReference type="ARBA" id="ARBA00023002"/>
    </source>
</evidence>
<reference evidence="5" key="2">
    <citation type="submission" date="2020-09" db="EMBL/GenBank/DDBJ databases">
        <authorList>
            <person name="Sun Q."/>
            <person name="Zhou Y."/>
        </authorList>
    </citation>
    <scope>NUCLEOTIDE SEQUENCE</scope>
    <source>
        <strain evidence="5">CGMCC 4.7368</strain>
    </source>
</reference>
<evidence type="ECO:0000256" key="2">
    <source>
        <dbReference type="ARBA" id="ARBA00022857"/>
    </source>
</evidence>
<dbReference type="InterPro" id="IPR045313">
    <property type="entry name" value="CBR1-like"/>
</dbReference>
<dbReference type="CDD" id="cd05324">
    <property type="entry name" value="carb_red_PTCR-like_SDR_c"/>
    <property type="match status" value="1"/>
</dbReference>
<dbReference type="GO" id="GO:0016616">
    <property type="term" value="F:oxidoreductase activity, acting on the CH-OH group of donors, NAD or NADP as acceptor"/>
    <property type="evidence" value="ECO:0007669"/>
    <property type="project" value="InterPro"/>
</dbReference>
<dbReference type="PANTHER" id="PTHR43490">
    <property type="entry name" value="(+)-NEOMENTHOL DEHYDROGENASE"/>
    <property type="match status" value="1"/>
</dbReference>